<sequence>MVQPSQLTVSGILYEGSDFDDWKRRILAGSSMRKLRHFEVRKSFALVYTSNDAAQIIEQATEKTRADQATEIAGRRTTEQRLAYIVALTMDNPRRTVKSAWEDAMAKFPDPPKDTPAPNLNTPALPASMSGDFPSMPWRPLMKHERAREMEFACDNICPSILARLPKSVVSDLGEFWRRLPDYARPFRLLDLPQSVRSRIYMITLDAQTPDSIRTSSSLLLSVSKQVRTETRPLLFASGDFRVRHETQKGECTTQLLSLWLKRFARDDSKFLQTVTIDCHARRSLSVLLVPIWVAFKYADAKGLSCSPSVRVTDASASILSSHIKNIEATRLAMGLRGEAIGMAILSRPELWNGTLELSLSTPLQKIPVMPTDLTSGTQPGPTRPQTSSSSTKFPIPKSLLLVKGGSDKLQGAASTRQ</sequence>
<evidence type="ECO:0000313" key="3">
    <source>
        <dbReference type="Proteomes" id="UP001056384"/>
    </source>
</evidence>
<gene>
    <name evidence="2" type="ORF">Slin15195_G074000</name>
</gene>
<reference evidence="2" key="1">
    <citation type="submission" date="2022-06" db="EMBL/GenBank/DDBJ databases">
        <title>Complete genome sequences of two strains of the flax pathogen Septoria linicola.</title>
        <authorList>
            <person name="Lapalu N."/>
            <person name="Simon A."/>
            <person name="Demenou B."/>
            <person name="Paumier D."/>
            <person name="Guillot M.-P."/>
            <person name="Gout L."/>
            <person name="Valade R."/>
        </authorList>
    </citation>
    <scope>NUCLEOTIDE SEQUENCE</scope>
    <source>
        <strain evidence="2">SE15195</strain>
    </source>
</reference>
<name>A0A9Q9AYH0_9PEZI</name>
<dbReference type="Proteomes" id="UP001056384">
    <property type="component" value="Chromosome 6"/>
</dbReference>
<feature type="compositionally biased region" description="Polar residues" evidence="1">
    <location>
        <begin position="373"/>
        <end position="393"/>
    </location>
</feature>
<keyword evidence="3" id="KW-1185">Reference proteome</keyword>
<feature type="compositionally biased region" description="Low complexity" evidence="1">
    <location>
        <begin position="116"/>
        <end position="127"/>
    </location>
</feature>
<feature type="region of interest" description="Disordered" evidence="1">
    <location>
        <begin position="108"/>
        <end position="129"/>
    </location>
</feature>
<evidence type="ECO:0000313" key="2">
    <source>
        <dbReference type="EMBL" id="USW54081.1"/>
    </source>
</evidence>
<protein>
    <submittedName>
        <fullName evidence="2">Uncharacterized protein</fullName>
    </submittedName>
</protein>
<dbReference type="EMBL" id="CP099423">
    <property type="protein sequence ID" value="USW54081.1"/>
    <property type="molecule type" value="Genomic_DNA"/>
</dbReference>
<evidence type="ECO:0000256" key="1">
    <source>
        <dbReference type="SAM" id="MobiDB-lite"/>
    </source>
</evidence>
<dbReference type="AlphaFoldDB" id="A0A9Q9AYH0"/>
<feature type="region of interest" description="Disordered" evidence="1">
    <location>
        <begin position="369"/>
        <end position="418"/>
    </location>
</feature>
<proteinExistence type="predicted"/>
<accession>A0A9Q9AYH0</accession>
<organism evidence="2 3">
    <name type="scientific">Septoria linicola</name>
    <dbReference type="NCBI Taxonomy" id="215465"/>
    <lineage>
        <taxon>Eukaryota</taxon>
        <taxon>Fungi</taxon>
        <taxon>Dikarya</taxon>
        <taxon>Ascomycota</taxon>
        <taxon>Pezizomycotina</taxon>
        <taxon>Dothideomycetes</taxon>
        <taxon>Dothideomycetidae</taxon>
        <taxon>Mycosphaerellales</taxon>
        <taxon>Mycosphaerellaceae</taxon>
        <taxon>Septoria</taxon>
    </lineage>
</organism>